<dbReference type="AlphaFoldDB" id="A0A1H3D360"/>
<evidence type="ECO:0008006" key="3">
    <source>
        <dbReference type="Google" id="ProtNLM"/>
    </source>
</evidence>
<dbReference type="Pfam" id="PF13875">
    <property type="entry name" value="DUF4202"/>
    <property type="match status" value="1"/>
</dbReference>
<evidence type="ECO:0000313" key="2">
    <source>
        <dbReference type="Proteomes" id="UP000198500"/>
    </source>
</evidence>
<dbReference type="EMBL" id="FNNI01000006">
    <property type="protein sequence ID" value="SDX60089.1"/>
    <property type="molecule type" value="Genomic_DNA"/>
</dbReference>
<dbReference type="PANTHER" id="PTHR41729">
    <property type="entry name" value="GLUTAMYL-TRNA SYNTHETASE"/>
    <property type="match status" value="1"/>
</dbReference>
<dbReference type="InterPro" id="IPR025255">
    <property type="entry name" value="DUF4202"/>
</dbReference>
<sequence length="198" mass="23040">MGSHDSRFNEAIARLDALHQADPRDVIVDGEARPHEQVYAERMSEWLEAVKPEAGDILRLAVRAQHLQRWRIPRDDYPRDRPGYLMWRRDLGRRQAEQAARVMREVGYDDADCERVASLIRKEGIKRDPDAQALEDTACLVFLQYYFVDFAEPHLEDEDKLLRILQKTWKKMSAHGQSLAHSISLPDRHQSLMQKALA</sequence>
<name>A0A1H3D360_9GAMM</name>
<dbReference type="STRING" id="574349.SAMN05443545_106161"/>
<reference evidence="1 2" key="1">
    <citation type="submission" date="2016-10" db="EMBL/GenBank/DDBJ databases">
        <authorList>
            <person name="de Groot N.N."/>
        </authorList>
    </citation>
    <scope>NUCLEOTIDE SEQUENCE [LARGE SCALE GENOMIC DNA]</scope>
    <source>
        <strain evidence="1 2">DSM 19219</strain>
    </source>
</reference>
<proteinExistence type="predicted"/>
<dbReference type="OrthoDB" id="9799165at2"/>
<protein>
    <recommendedName>
        <fullName evidence="3">DUF4202 domain-containing protein</fullName>
    </recommendedName>
</protein>
<dbReference type="Proteomes" id="UP000198500">
    <property type="component" value="Unassembled WGS sequence"/>
</dbReference>
<dbReference type="PANTHER" id="PTHR41729:SF1">
    <property type="entry name" value="GLUTAMYL-TRNA SYNTHETASE"/>
    <property type="match status" value="1"/>
</dbReference>
<organism evidence="1 2">
    <name type="scientific">Aidingimonas halophila</name>
    <dbReference type="NCBI Taxonomy" id="574349"/>
    <lineage>
        <taxon>Bacteria</taxon>
        <taxon>Pseudomonadati</taxon>
        <taxon>Pseudomonadota</taxon>
        <taxon>Gammaproteobacteria</taxon>
        <taxon>Oceanospirillales</taxon>
        <taxon>Halomonadaceae</taxon>
        <taxon>Aidingimonas</taxon>
    </lineage>
</organism>
<accession>A0A1H3D360</accession>
<evidence type="ECO:0000313" key="1">
    <source>
        <dbReference type="EMBL" id="SDX60089.1"/>
    </source>
</evidence>
<gene>
    <name evidence="1" type="ORF">SAMN05443545_106161</name>
</gene>
<dbReference type="RefSeq" id="WP_092570292.1">
    <property type="nucleotide sequence ID" value="NZ_BMXH01000005.1"/>
</dbReference>
<keyword evidence="2" id="KW-1185">Reference proteome</keyword>